<feature type="transmembrane region" description="Helical" evidence="8">
    <location>
        <begin position="238"/>
        <end position="268"/>
    </location>
</feature>
<organism evidence="9 10">
    <name type="scientific">Chitinophaga oryziterrae</name>
    <dbReference type="NCBI Taxonomy" id="1031224"/>
    <lineage>
        <taxon>Bacteria</taxon>
        <taxon>Pseudomonadati</taxon>
        <taxon>Bacteroidota</taxon>
        <taxon>Chitinophagia</taxon>
        <taxon>Chitinophagales</taxon>
        <taxon>Chitinophagaceae</taxon>
        <taxon>Chitinophaga</taxon>
    </lineage>
</organism>
<dbReference type="GO" id="GO:0055085">
    <property type="term" value="P:transmembrane transport"/>
    <property type="evidence" value="ECO:0007669"/>
    <property type="project" value="TreeGrafter"/>
</dbReference>
<feature type="transmembrane region" description="Helical" evidence="8">
    <location>
        <begin position="12"/>
        <end position="34"/>
    </location>
</feature>
<evidence type="ECO:0000256" key="6">
    <source>
        <dbReference type="ARBA" id="ARBA00022989"/>
    </source>
</evidence>
<evidence type="ECO:0000256" key="4">
    <source>
        <dbReference type="ARBA" id="ARBA00022475"/>
    </source>
</evidence>
<feature type="transmembrane region" description="Helical" evidence="8">
    <location>
        <begin position="69"/>
        <end position="90"/>
    </location>
</feature>
<keyword evidence="5 8" id="KW-0812">Transmembrane</keyword>
<comment type="caution">
    <text evidence="9">The sequence shown here is derived from an EMBL/GenBank/DDBJ whole genome shotgun (WGS) entry which is preliminary data.</text>
</comment>
<evidence type="ECO:0000256" key="7">
    <source>
        <dbReference type="ARBA" id="ARBA00023136"/>
    </source>
</evidence>
<evidence type="ECO:0000256" key="1">
    <source>
        <dbReference type="ARBA" id="ARBA00004651"/>
    </source>
</evidence>
<feature type="transmembrane region" description="Helical" evidence="8">
    <location>
        <begin position="210"/>
        <end position="232"/>
    </location>
</feature>
<dbReference type="AlphaFoldDB" id="A0A6N8JDQ6"/>
<evidence type="ECO:0000313" key="10">
    <source>
        <dbReference type="Proteomes" id="UP000468388"/>
    </source>
</evidence>
<keyword evidence="3" id="KW-0813">Transport</keyword>
<name>A0A6N8JDQ6_9BACT</name>
<comment type="similarity">
    <text evidence="2">Belongs to the autoinducer-2 exporter (AI-2E) (TC 2.A.86) family.</text>
</comment>
<gene>
    <name evidence="9" type="ORF">GO495_22385</name>
</gene>
<dbReference type="PANTHER" id="PTHR21716:SF53">
    <property type="entry name" value="PERMEASE PERM-RELATED"/>
    <property type="match status" value="1"/>
</dbReference>
<proteinExistence type="inferred from homology"/>
<dbReference type="EMBL" id="WRXO01000007">
    <property type="protein sequence ID" value="MVT43363.1"/>
    <property type="molecule type" value="Genomic_DNA"/>
</dbReference>
<accession>A0A6N8JDQ6</accession>
<keyword evidence="4" id="KW-1003">Cell membrane</keyword>
<comment type="subcellular location">
    <subcellularLocation>
        <location evidence="1">Cell membrane</location>
        <topology evidence="1">Multi-pass membrane protein</topology>
    </subcellularLocation>
</comment>
<evidence type="ECO:0000256" key="2">
    <source>
        <dbReference type="ARBA" id="ARBA00009773"/>
    </source>
</evidence>
<reference evidence="9 10" key="1">
    <citation type="submission" date="2019-12" db="EMBL/GenBank/DDBJ databases">
        <title>The draft genomic sequence of strain Chitinophaga oryziterrae JCM 16595.</title>
        <authorList>
            <person name="Zhang X."/>
        </authorList>
    </citation>
    <scope>NUCLEOTIDE SEQUENCE [LARGE SCALE GENOMIC DNA]</scope>
    <source>
        <strain evidence="9 10">JCM 16595</strain>
    </source>
</reference>
<evidence type="ECO:0000313" key="9">
    <source>
        <dbReference type="EMBL" id="MVT43363.1"/>
    </source>
</evidence>
<keyword evidence="7 8" id="KW-0472">Membrane</keyword>
<keyword evidence="6 8" id="KW-1133">Transmembrane helix</keyword>
<evidence type="ECO:0000256" key="8">
    <source>
        <dbReference type="SAM" id="Phobius"/>
    </source>
</evidence>
<evidence type="ECO:0000256" key="5">
    <source>
        <dbReference type="ARBA" id="ARBA00022692"/>
    </source>
</evidence>
<dbReference type="GO" id="GO:0005886">
    <property type="term" value="C:plasma membrane"/>
    <property type="evidence" value="ECO:0007669"/>
    <property type="project" value="UniProtKB-SubCell"/>
</dbReference>
<feature type="transmembrane region" description="Helical" evidence="8">
    <location>
        <begin position="275"/>
        <end position="298"/>
    </location>
</feature>
<sequence>MEFKITHFMNSVKLAFYARLALILHALVLVLILMHFGKTIIIPLFFALLISFALLPVSRQLENWGLHRGFASAVSVLLFVLVISGFVYLLSHQVVSFTHHLPELQIKFTAMLQEISSWVFNTYHVDYQQQIAYLKRSAGSLEDTAFTSLGATFISVGEVLILTIFFLIFTFFMLYHRRLFKRFILALFPHDQLHKVEDVISSAKSMINRYIIGLLTEMAILIVLLVSTFAILGIKYALLISVIAAVLNVIPYLGIYTAMAISMVITLADGTPTHALTVAIVFIVAHFLDANILLPRIVGGNVKLNPLITIIAVLTGKLIWGIPGMFLFIPLTAIIRIISEKVEGLQPWAILMGEDKEK</sequence>
<dbReference type="Pfam" id="PF01594">
    <property type="entry name" value="AI-2E_transport"/>
    <property type="match status" value="1"/>
</dbReference>
<feature type="transmembrane region" description="Helical" evidence="8">
    <location>
        <begin position="149"/>
        <end position="175"/>
    </location>
</feature>
<dbReference type="InterPro" id="IPR002549">
    <property type="entry name" value="AI-2E-like"/>
</dbReference>
<feature type="transmembrane region" description="Helical" evidence="8">
    <location>
        <begin position="318"/>
        <end position="338"/>
    </location>
</feature>
<evidence type="ECO:0000256" key="3">
    <source>
        <dbReference type="ARBA" id="ARBA00022448"/>
    </source>
</evidence>
<protein>
    <submittedName>
        <fullName evidence="9">AI-2E family transporter</fullName>
    </submittedName>
</protein>
<dbReference type="Proteomes" id="UP000468388">
    <property type="component" value="Unassembled WGS sequence"/>
</dbReference>
<dbReference type="PANTHER" id="PTHR21716">
    <property type="entry name" value="TRANSMEMBRANE PROTEIN"/>
    <property type="match status" value="1"/>
</dbReference>
<keyword evidence="10" id="KW-1185">Reference proteome</keyword>
<feature type="transmembrane region" description="Helical" evidence="8">
    <location>
        <begin position="40"/>
        <end position="57"/>
    </location>
</feature>